<feature type="chain" id="PRO_5042060600" evidence="2">
    <location>
        <begin position="21"/>
        <end position="194"/>
    </location>
</feature>
<feature type="compositionally biased region" description="Polar residues" evidence="1">
    <location>
        <begin position="157"/>
        <end position="169"/>
    </location>
</feature>
<name>A0AAD7D063_MYCRO</name>
<proteinExistence type="predicted"/>
<reference evidence="3" key="1">
    <citation type="submission" date="2023-03" db="EMBL/GenBank/DDBJ databases">
        <title>Massive genome expansion in bonnet fungi (Mycena s.s.) driven by repeated elements and novel gene families across ecological guilds.</title>
        <authorList>
            <consortium name="Lawrence Berkeley National Laboratory"/>
            <person name="Harder C.B."/>
            <person name="Miyauchi S."/>
            <person name="Viragh M."/>
            <person name="Kuo A."/>
            <person name="Thoen E."/>
            <person name="Andreopoulos B."/>
            <person name="Lu D."/>
            <person name="Skrede I."/>
            <person name="Drula E."/>
            <person name="Henrissat B."/>
            <person name="Morin E."/>
            <person name="Kohler A."/>
            <person name="Barry K."/>
            <person name="LaButti K."/>
            <person name="Morin E."/>
            <person name="Salamov A."/>
            <person name="Lipzen A."/>
            <person name="Mereny Z."/>
            <person name="Hegedus B."/>
            <person name="Baldrian P."/>
            <person name="Stursova M."/>
            <person name="Weitz H."/>
            <person name="Taylor A."/>
            <person name="Grigoriev I.V."/>
            <person name="Nagy L.G."/>
            <person name="Martin F."/>
            <person name="Kauserud H."/>
        </authorList>
    </citation>
    <scope>NUCLEOTIDE SEQUENCE</scope>
    <source>
        <strain evidence="3">CBHHK067</strain>
    </source>
</reference>
<evidence type="ECO:0000313" key="3">
    <source>
        <dbReference type="EMBL" id="KAJ7671808.1"/>
    </source>
</evidence>
<organism evidence="3 4">
    <name type="scientific">Mycena rosella</name>
    <name type="common">Pink bonnet</name>
    <name type="synonym">Agaricus rosellus</name>
    <dbReference type="NCBI Taxonomy" id="1033263"/>
    <lineage>
        <taxon>Eukaryota</taxon>
        <taxon>Fungi</taxon>
        <taxon>Dikarya</taxon>
        <taxon>Basidiomycota</taxon>
        <taxon>Agaricomycotina</taxon>
        <taxon>Agaricomycetes</taxon>
        <taxon>Agaricomycetidae</taxon>
        <taxon>Agaricales</taxon>
        <taxon>Marasmiineae</taxon>
        <taxon>Mycenaceae</taxon>
        <taxon>Mycena</taxon>
    </lineage>
</organism>
<keyword evidence="4" id="KW-1185">Reference proteome</keyword>
<sequence length="194" mass="20030">MYMIRTTATALLLFLTQVSAQTLYMVSEEIPSFTEIVSGATTLSVAGVGADGWTTYDWGGSVSLQVEEEPTTTFTAISTPVGLAGHFEANSAGWREIGGAINDTCAFGSDGRGTCVERIAQASSTRIVTISGSVVPFYTLGVIPGSSTPTPTPTSSAVPNQPATSTTPNGAAVRTIPALWITVSFVVCALPCVL</sequence>
<dbReference type="Proteomes" id="UP001221757">
    <property type="component" value="Unassembled WGS sequence"/>
</dbReference>
<protein>
    <submittedName>
        <fullName evidence="3">Uncharacterized protein</fullName>
    </submittedName>
</protein>
<dbReference type="EMBL" id="JARKIE010000172">
    <property type="protein sequence ID" value="KAJ7671808.1"/>
    <property type="molecule type" value="Genomic_DNA"/>
</dbReference>
<accession>A0AAD7D063</accession>
<feature type="signal peptide" evidence="2">
    <location>
        <begin position="1"/>
        <end position="20"/>
    </location>
</feature>
<evidence type="ECO:0000256" key="1">
    <source>
        <dbReference type="SAM" id="MobiDB-lite"/>
    </source>
</evidence>
<keyword evidence="2" id="KW-0732">Signal</keyword>
<dbReference type="AlphaFoldDB" id="A0AAD7D063"/>
<feature type="region of interest" description="Disordered" evidence="1">
    <location>
        <begin position="148"/>
        <end position="169"/>
    </location>
</feature>
<evidence type="ECO:0000256" key="2">
    <source>
        <dbReference type="SAM" id="SignalP"/>
    </source>
</evidence>
<comment type="caution">
    <text evidence="3">The sequence shown here is derived from an EMBL/GenBank/DDBJ whole genome shotgun (WGS) entry which is preliminary data.</text>
</comment>
<evidence type="ECO:0000313" key="4">
    <source>
        <dbReference type="Proteomes" id="UP001221757"/>
    </source>
</evidence>
<gene>
    <name evidence="3" type="ORF">B0H17DRAFT_1084981</name>
</gene>